<dbReference type="PANTHER" id="PTHR19443:SF16">
    <property type="entry name" value="HEXOKINASE TYPE 1-RELATED"/>
    <property type="match status" value="1"/>
</dbReference>
<organism evidence="15">
    <name type="scientific">Physcomitrium patens</name>
    <name type="common">Spreading-leaved earth moss</name>
    <name type="synonym">Physcomitrella patens</name>
    <dbReference type="NCBI Taxonomy" id="3218"/>
    <lineage>
        <taxon>Eukaryota</taxon>
        <taxon>Viridiplantae</taxon>
        <taxon>Streptophyta</taxon>
        <taxon>Embryophyta</taxon>
        <taxon>Bryophyta</taxon>
        <taxon>Bryophytina</taxon>
        <taxon>Bryopsida</taxon>
        <taxon>Funariidae</taxon>
        <taxon>Funariales</taxon>
        <taxon>Funariaceae</taxon>
        <taxon>Physcomitrium</taxon>
    </lineage>
</organism>
<dbReference type="eggNOG" id="KOG1369">
    <property type="taxonomic scope" value="Eukaryota"/>
</dbReference>
<reference evidence="16" key="3">
    <citation type="submission" date="2020-12" db="UniProtKB">
        <authorList>
            <consortium name="EnsemblPlants"/>
        </authorList>
    </citation>
    <scope>IDENTIFICATION</scope>
</reference>
<dbReference type="OMA" id="VKHANDG"/>
<dbReference type="HOGENOM" id="CLU_014393_3_2_1"/>
<feature type="transmembrane region" description="Helical" evidence="12">
    <location>
        <begin position="6"/>
        <end position="27"/>
    </location>
</feature>
<dbReference type="PaxDb" id="3218-PP1S122_136V6.1"/>
<keyword evidence="5 11" id="KW-0547">Nucleotide-binding</keyword>
<dbReference type="GO" id="GO:0008865">
    <property type="term" value="F:fructokinase activity"/>
    <property type="evidence" value="ECO:0000318"/>
    <property type="project" value="GO_Central"/>
</dbReference>
<dbReference type="GeneID" id="112286038"/>
<dbReference type="Proteomes" id="UP000006727">
    <property type="component" value="Chromosome 8"/>
</dbReference>
<dbReference type="GO" id="GO:0004340">
    <property type="term" value="F:glucokinase activity"/>
    <property type="evidence" value="ECO:0000318"/>
    <property type="project" value="GO_Central"/>
</dbReference>
<dbReference type="GO" id="GO:0001678">
    <property type="term" value="P:intracellular glucose homeostasis"/>
    <property type="evidence" value="ECO:0000318"/>
    <property type="project" value="GO_Central"/>
</dbReference>
<proteinExistence type="inferred from homology"/>
<sequence length="520" mass="56817">MADNKAWINALTAGTAVVAVATVVCVWQRMQGSTQTTRTTRHQALGLLHEFQHAAATPLYVLRQISEHMAVEMRAGLMTEGKSSLLMLPTFVENLPDGNETGLFYALDLGGTNFRVLRCLLGGREGRVLKQEYEEVPIPKILMFGTSEELFDFIAKKLVDFVNREGDEYKPRGGRQQTVRELGLTFSFPVKQTSVRSGVLIQWSKGFLVADGVGADVVALLQRAINRQHGPKIEVVVLVNDTVGTLAGGRYWNEDAMVGMILGTGTNACYVERDLPAHANSSTGEMVINMEWAGFWSSHLPRTYADEQLDSESVNPGQAGFEKMIGGMYLGEIVRRVLFKMAGEAALFGDEIPHKLKEPFVLMTSEMSKMHADESSDLRVVGTILRDVFGIQKTELPTRRIVHDVCDTVTLRSARLAAAGIVGIFKKIGGDSWDSPHLSGTSKAVHHHSRVTSTGVGAGKTMVAMDGGLFEHYIQYRIYMQAAVSELLSEAAASRLVIQLAKDGSGIGASILAACHSKYR</sequence>
<dbReference type="UniPathway" id="UPA00109">
    <property type="reaction ID" value="UER00180"/>
</dbReference>
<dbReference type="GO" id="GO:0005524">
    <property type="term" value="F:ATP binding"/>
    <property type="evidence" value="ECO:0007669"/>
    <property type="project" value="UniProtKB-UniRule"/>
</dbReference>
<evidence type="ECO:0000256" key="6">
    <source>
        <dbReference type="ARBA" id="ARBA00022777"/>
    </source>
</evidence>
<evidence type="ECO:0000259" key="14">
    <source>
        <dbReference type="Pfam" id="PF03727"/>
    </source>
</evidence>
<dbReference type="EMBL" id="ABEU02000008">
    <property type="protein sequence ID" value="PNR49884.1"/>
    <property type="molecule type" value="Genomic_DNA"/>
</dbReference>
<dbReference type="Pfam" id="PF03727">
    <property type="entry name" value="Hexokinase_2"/>
    <property type="match status" value="1"/>
</dbReference>
<feature type="domain" description="Hexokinase N-terminal" evidence="13">
    <location>
        <begin position="48"/>
        <end position="251"/>
    </location>
</feature>
<dbReference type="CDD" id="cd24020">
    <property type="entry name" value="ASKHA_NBD_HK_plant"/>
    <property type="match status" value="1"/>
</dbReference>
<dbReference type="InterPro" id="IPR043129">
    <property type="entry name" value="ATPase_NBD"/>
</dbReference>
<keyword evidence="7 11" id="KW-0067">ATP-binding</keyword>
<dbReference type="FunFam" id="3.30.420.40:FF:000034">
    <property type="entry name" value="Phosphotransferase"/>
    <property type="match status" value="1"/>
</dbReference>
<comment type="catalytic activity">
    <reaction evidence="10">
        <text>D-fructose + ATP = D-fructose 6-phosphate + ADP + H(+)</text>
        <dbReference type="Rhea" id="RHEA:16125"/>
        <dbReference type="ChEBI" id="CHEBI:15378"/>
        <dbReference type="ChEBI" id="CHEBI:30616"/>
        <dbReference type="ChEBI" id="CHEBI:37721"/>
        <dbReference type="ChEBI" id="CHEBI:61527"/>
        <dbReference type="ChEBI" id="CHEBI:456216"/>
        <dbReference type="EC" id="2.7.1.1"/>
    </reaction>
    <physiologicalReaction direction="left-to-right" evidence="10">
        <dbReference type="Rhea" id="RHEA:16126"/>
    </physiologicalReaction>
</comment>
<dbReference type="GO" id="GO:0005829">
    <property type="term" value="C:cytosol"/>
    <property type="evidence" value="ECO:0000318"/>
    <property type="project" value="GO_Central"/>
</dbReference>
<evidence type="ECO:0000259" key="13">
    <source>
        <dbReference type="Pfam" id="PF00349"/>
    </source>
</evidence>
<evidence type="ECO:0000256" key="11">
    <source>
        <dbReference type="RuleBase" id="RU362007"/>
    </source>
</evidence>
<reference evidence="15 17" key="2">
    <citation type="journal article" date="2018" name="Plant J.">
        <title>The Physcomitrella patens chromosome-scale assembly reveals moss genome structure and evolution.</title>
        <authorList>
            <person name="Lang D."/>
            <person name="Ullrich K.K."/>
            <person name="Murat F."/>
            <person name="Fuchs J."/>
            <person name="Jenkins J."/>
            <person name="Haas F.B."/>
            <person name="Piednoel M."/>
            <person name="Gundlach H."/>
            <person name="Van Bel M."/>
            <person name="Meyberg R."/>
            <person name="Vives C."/>
            <person name="Morata J."/>
            <person name="Symeonidi A."/>
            <person name="Hiss M."/>
            <person name="Muchero W."/>
            <person name="Kamisugi Y."/>
            <person name="Saleh O."/>
            <person name="Blanc G."/>
            <person name="Decker E.L."/>
            <person name="van Gessel N."/>
            <person name="Grimwood J."/>
            <person name="Hayes R.D."/>
            <person name="Graham S.W."/>
            <person name="Gunter L.E."/>
            <person name="McDaniel S.F."/>
            <person name="Hoernstein S.N.W."/>
            <person name="Larsson A."/>
            <person name="Li F.W."/>
            <person name="Perroud P.F."/>
            <person name="Phillips J."/>
            <person name="Ranjan P."/>
            <person name="Rokshar D.S."/>
            <person name="Rothfels C.J."/>
            <person name="Schneider L."/>
            <person name="Shu S."/>
            <person name="Stevenson D.W."/>
            <person name="Thummler F."/>
            <person name="Tillich M."/>
            <person name="Villarreal Aguilar J.C."/>
            <person name="Widiez T."/>
            <person name="Wong G.K."/>
            <person name="Wymore A."/>
            <person name="Zhang Y."/>
            <person name="Zimmer A.D."/>
            <person name="Quatrano R.S."/>
            <person name="Mayer K.F.X."/>
            <person name="Goodstein D."/>
            <person name="Casacuberta J.M."/>
            <person name="Vandepoele K."/>
            <person name="Reski R."/>
            <person name="Cuming A.C."/>
            <person name="Tuskan G.A."/>
            <person name="Maumus F."/>
            <person name="Salse J."/>
            <person name="Schmutz J."/>
            <person name="Rensing S.A."/>
        </authorList>
    </citation>
    <scope>NUCLEOTIDE SEQUENCE [LARGE SCALE GENOMIC DNA]</scope>
    <source>
        <strain evidence="16 17">cv. Gransden 2004</strain>
    </source>
</reference>
<dbReference type="GO" id="GO:0006096">
    <property type="term" value="P:glycolytic process"/>
    <property type="evidence" value="ECO:0000318"/>
    <property type="project" value="GO_Central"/>
</dbReference>
<evidence type="ECO:0000256" key="7">
    <source>
        <dbReference type="ARBA" id="ARBA00022840"/>
    </source>
</evidence>
<dbReference type="RefSeq" id="XP_024383315.1">
    <property type="nucleotide sequence ID" value="XM_024527547.2"/>
</dbReference>
<evidence type="ECO:0000256" key="1">
    <source>
        <dbReference type="ARBA" id="ARBA00004888"/>
    </source>
</evidence>
<dbReference type="UniPathway" id="UPA00242"/>
<evidence type="ECO:0000256" key="8">
    <source>
        <dbReference type="ARBA" id="ARBA00023152"/>
    </source>
</evidence>
<gene>
    <name evidence="16" type="primary">LOC112286038</name>
    <name evidence="15" type="ORF">PHYPA_011781</name>
</gene>
<comment type="catalytic activity">
    <reaction evidence="9">
        <text>a D-hexose + ATP = a D-hexose 6-phosphate + ADP + H(+)</text>
        <dbReference type="Rhea" id="RHEA:22740"/>
        <dbReference type="ChEBI" id="CHEBI:4194"/>
        <dbReference type="ChEBI" id="CHEBI:15378"/>
        <dbReference type="ChEBI" id="CHEBI:30616"/>
        <dbReference type="ChEBI" id="CHEBI:229467"/>
        <dbReference type="ChEBI" id="CHEBI:456216"/>
        <dbReference type="EC" id="2.7.1.1"/>
    </reaction>
    <physiologicalReaction direction="left-to-right" evidence="9">
        <dbReference type="Rhea" id="RHEA:22741"/>
    </physiologicalReaction>
</comment>
<dbReference type="AlphaFoldDB" id="A9SV13"/>
<dbReference type="Gene3D" id="3.30.420.40">
    <property type="match status" value="1"/>
</dbReference>
<dbReference type="InterPro" id="IPR001312">
    <property type="entry name" value="Hexokinase"/>
</dbReference>
<accession>A9SV13</accession>
<dbReference type="InterPro" id="IPR022672">
    <property type="entry name" value="Hexokinase_N"/>
</dbReference>
<keyword evidence="12" id="KW-0812">Transmembrane</keyword>
<evidence type="ECO:0000256" key="12">
    <source>
        <dbReference type="SAM" id="Phobius"/>
    </source>
</evidence>
<keyword evidence="4 11" id="KW-0808">Transferase</keyword>
<evidence type="ECO:0000256" key="3">
    <source>
        <dbReference type="ARBA" id="ARBA00009225"/>
    </source>
</evidence>
<comment type="similarity">
    <text evidence="3 11">Belongs to the hexokinase family.</text>
</comment>
<evidence type="ECO:0000256" key="9">
    <source>
        <dbReference type="ARBA" id="ARBA00044613"/>
    </source>
</evidence>
<dbReference type="OrthoDB" id="1913823at2759"/>
<keyword evidence="8 11" id="KW-0324">Glycolysis</keyword>
<evidence type="ECO:0000256" key="10">
    <source>
        <dbReference type="ARBA" id="ARBA00047905"/>
    </source>
</evidence>
<dbReference type="STRING" id="3218.A9SV13"/>
<dbReference type="EC" id="2.7.1.-" evidence="11"/>
<dbReference type="InterPro" id="IPR022673">
    <property type="entry name" value="Hexokinase_C"/>
</dbReference>
<evidence type="ECO:0000256" key="2">
    <source>
        <dbReference type="ARBA" id="ARBA00005028"/>
    </source>
</evidence>
<comment type="pathway">
    <text evidence="1">Carbohydrate degradation; glycolysis; D-glyceraldehyde 3-phosphate and glycerone phosphate from D-glucose: step 1/4.</text>
</comment>
<comment type="pathway">
    <text evidence="2">Carbohydrate metabolism; hexose metabolism.</text>
</comment>
<name>A9SV13_PHYPA</name>
<keyword evidence="17" id="KW-1185">Reference proteome</keyword>
<dbReference type="PROSITE" id="PS51748">
    <property type="entry name" value="HEXOKINASE_2"/>
    <property type="match status" value="1"/>
</dbReference>
<dbReference type="PANTHER" id="PTHR19443">
    <property type="entry name" value="HEXOKINASE"/>
    <property type="match status" value="1"/>
</dbReference>
<dbReference type="PRINTS" id="PR00475">
    <property type="entry name" value="HEXOKINASE"/>
</dbReference>
<feature type="domain" description="Hexokinase C-terminal" evidence="14">
    <location>
        <begin position="258"/>
        <end position="515"/>
    </location>
</feature>
<dbReference type="GO" id="GO:0005536">
    <property type="term" value="F:D-glucose binding"/>
    <property type="evidence" value="ECO:0007669"/>
    <property type="project" value="InterPro"/>
</dbReference>
<dbReference type="EnsemblPlants" id="Pp3c8_18980V3.2">
    <property type="protein sequence ID" value="Pp3c8_18980V3.2"/>
    <property type="gene ID" value="Pp3c8_18980"/>
</dbReference>
<evidence type="ECO:0000313" key="16">
    <source>
        <dbReference type="EnsemblPlants" id="Pp3c8_18980V3.1"/>
    </source>
</evidence>
<protein>
    <recommendedName>
        <fullName evidence="11">Phosphotransferase</fullName>
        <ecNumber evidence="11">2.7.1.-</ecNumber>
    </recommendedName>
</protein>
<dbReference type="EnsemblPlants" id="Pp3c8_18980V3.1">
    <property type="protein sequence ID" value="Pp3c8_18980V3.1"/>
    <property type="gene ID" value="Pp3c8_18980"/>
</dbReference>
<dbReference type="GO" id="GO:0051156">
    <property type="term" value="P:glucose 6-phosphate metabolic process"/>
    <property type="evidence" value="ECO:0000318"/>
    <property type="project" value="GO_Central"/>
</dbReference>
<evidence type="ECO:0000313" key="17">
    <source>
        <dbReference type="Proteomes" id="UP000006727"/>
    </source>
</evidence>
<reference evidence="15 17" key="1">
    <citation type="journal article" date="2008" name="Science">
        <title>The Physcomitrella genome reveals evolutionary insights into the conquest of land by plants.</title>
        <authorList>
            <person name="Rensing S."/>
            <person name="Lang D."/>
            <person name="Zimmer A."/>
            <person name="Terry A."/>
            <person name="Salamov A."/>
            <person name="Shapiro H."/>
            <person name="Nishiyama T."/>
            <person name="Perroud P.-F."/>
            <person name="Lindquist E."/>
            <person name="Kamisugi Y."/>
            <person name="Tanahashi T."/>
            <person name="Sakakibara K."/>
            <person name="Fujita T."/>
            <person name="Oishi K."/>
            <person name="Shin-I T."/>
            <person name="Kuroki Y."/>
            <person name="Toyoda A."/>
            <person name="Suzuki Y."/>
            <person name="Hashimoto A."/>
            <person name="Yamaguchi K."/>
            <person name="Sugano A."/>
            <person name="Kohara Y."/>
            <person name="Fujiyama A."/>
            <person name="Anterola A."/>
            <person name="Aoki S."/>
            <person name="Ashton N."/>
            <person name="Barbazuk W.B."/>
            <person name="Barker E."/>
            <person name="Bennetzen J."/>
            <person name="Bezanilla M."/>
            <person name="Blankenship R."/>
            <person name="Cho S.H."/>
            <person name="Dutcher S."/>
            <person name="Estelle M."/>
            <person name="Fawcett J.A."/>
            <person name="Gundlach H."/>
            <person name="Hanada K."/>
            <person name="Heyl A."/>
            <person name="Hicks K.A."/>
            <person name="Hugh J."/>
            <person name="Lohr M."/>
            <person name="Mayer K."/>
            <person name="Melkozernov A."/>
            <person name="Murata T."/>
            <person name="Nelson D."/>
            <person name="Pils B."/>
            <person name="Prigge M."/>
            <person name="Reiss B."/>
            <person name="Renner T."/>
            <person name="Rombauts S."/>
            <person name="Rushton P."/>
            <person name="Sanderfoot A."/>
            <person name="Schween G."/>
            <person name="Shiu S.-H."/>
            <person name="Stueber K."/>
            <person name="Theodoulou F.L."/>
            <person name="Tu H."/>
            <person name="Van de Peer Y."/>
            <person name="Verrier P.J."/>
            <person name="Waters E."/>
            <person name="Wood A."/>
            <person name="Yang L."/>
            <person name="Cove D."/>
            <person name="Cuming A."/>
            <person name="Hasebe M."/>
            <person name="Lucas S."/>
            <person name="Mishler D.B."/>
            <person name="Reski R."/>
            <person name="Grigoriev I."/>
            <person name="Quatrano R.S."/>
            <person name="Boore J.L."/>
        </authorList>
    </citation>
    <scope>NUCLEOTIDE SEQUENCE [LARGE SCALE GENOMIC DNA]</scope>
    <source>
        <strain evidence="16 17">cv. Gransden 2004</strain>
    </source>
</reference>
<keyword evidence="12" id="KW-1133">Transmembrane helix</keyword>
<dbReference type="Pfam" id="PF00349">
    <property type="entry name" value="Hexokinase_1"/>
    <property type="match status" value="1"/>
</dbReference>
<dbReference type="GO" id="GO:0006006">
    <property type="term" value="P:glucose metabolic process"/>
    <property type="evidence" value="ECO:0000318"/>
    <property type="project" value="GO_Central"/>
</dbReference>
<dbReference type="GO" id="GO:0005739">
    <property type="term" value="C:mitochondrion"/>
    <property type="evidence" value="ECO:0000318"/>
    <property type="project" value="GO_Central"/>
</dbReference>
<dbReference type="Gramene" id="Pp3c8_18980V3.2">
    <property type="protein sequence ID" value="Pp3c8_18980V3.2"/>
    <property type="gene ID" value="Pp3c8_18980"/>
</dbReference>
<evidence type="ECO:0000256" key="4">
    <source>
        <dbReference type="ARBA" id="ARBA00022679"/>
    </source>
</evidence>
<dbReference type="SUPFAM" id="SSF53067">
    <property type="entry name" value="Actin-like ATPase domain"/>
    <property type="match status" value="2"/>
</dbReference>
<dbReference type="Gramene" id="Pp3c8_18980V3.1">
    <property type="protein sequence ID" value="Pp3c8_18980V3.1"/>
    <property type="gene ID" value="Pp3c8_18980"/>
</dbReference>
<keyword evidence="6 11" id="KW-0418">Kinase</keyword>
<evidence type="ECO:0000256" key="5">
    <source>
        <dbReference type="ARBA" id="ARBA00022741"/>
    </source>
</evidence>
<keyword evidence="12" id="KW-0472">Membrane</keyword>
<dbReference type="BRENDA" id="2.7.1.1">
    <property type="organism ID" value="4802"/>
</dbReference>
<evidence type="ECO:0000313" key="15">
    <source>
        <dbReference type="EMBL" id="PNR49884.1"/>
    </source>
</evidence>
<dbReference type="Gene3D" id="3.40.367.20">
    <property type="match status" value="1"/>
</dbReference>